<accession>A0A5J4QWP5</accession>
<dbReference type="AlphaFoldDB" id="A0A5J4QWP5"/>
<dbReference type="EMBL" id="SNRW01044182">
    <property type="protein sequence ID" value="KAA6325191.1"/>
    <property type="molecule type" value="Genomic_DNA"/>
</dbReference>
<protein>
    <submittedName>
        <fullName evidence="1">Uncharacterized protein</fullName>
    </submittedName>
</protein>
<sequence length="71" mass="8357">MLNPGSFSHKYYIKWSRWHLQQFATFMLNSGASAINTVLLDSDAIYSNRYFHAESQKLQPQIDCYIHAESW</sequence>
<proteinExistence type="predicted"/>
<organism evidence="1 2">
    <name type="scientific">Streblomastix strix</name>
    <dbReference type="NCBI Taxonomy" id="222440"/>
    <lineage>
        <taxon>Eukaryota</taxon>
        <taxon>Metamonada</taxon>
        <taxon>Preaxostyla</taxon>
        <taxon>Oxymonadida</taxon>
        <taxon>Streblomastigidae</taxon>
        <taxon>Streblomastix</taxon>
    </lineage>
</organism>
<name>A0A5J4QWP5_9EUKA</name>
<evidence type="ECO:0000313" key="1">
    <source>
        <dbReference type="EMBL" id="KAA6325191.1"/>
    </source>
</evidence>
<evidence type="ECO:0000313" key="2">
    <source>
        <dbReference type="Proteomes" id="UP000324800"/>
    </source>
</evidence>
<gene>
    <name evidence="1" type="ORF">EZS28_054099</name>
</gene>
<reference evidence="1 2" key="1">
    <citation type="submission" date="2019-03" db="EMBL/GenBank/DDBJ databases">
        <title>Single cell metagenomics reveals metabolic interactions within the superorganism composed of flagellate Streblomastix strix and complex community of Bacteroidetes bacteria on its surface.</title>
        <authorList>
            <person name="Treitli S.C."/>
            <person name="Kolisko M."/>
            <person name="Husnik F."/>
            <person name="Keeling P."/>
            <person name="Hampl V."/>
        </authorList>
    </citation>
    <scope>NUCLEOTIDE SEQUENCE [LARGE SCALE GENOMIC DNA]</scope>
    <source>
        <strain evidence="1">ST1C</strain>
    </source>
</reference>
<dbReference type="Proteomes" id="UP000324800">
    <property type="component" value="Unassembled WGS sequence"/>
</dbReference>
<comment type="caution">
    <text evidence="1">The sequence shown here is derived from an EMBL/GenBank/DDBJ whole genome shotgun (WGS) entry which is preliminary data.</text>
</comment>